<name>A0AA96J8U7_9MICO</name>
<dbReference type="SMART" id="SM00849">
    <property type="entry name" value="Lactamase_B"/>
    <property type="match status" value="1"/>
</dbReference>
<sequence>MRLTKHVHACVVIEEAGRTLLVDPGAFDPRTPELLTQADAVLITHAHGDHLDRAAMEAELARRPSLPVYGLEAVVGPLSEIGSAVTFVSPGDRVDAAGIDVSVHGGLHAEIYPHVPRDPSVGYLIGGRVYHPGDSYEIPQVAVATLLVPVSGPWTRFADTVAFVAAVAPRRALAIHDAAFSEIGLRMVAGHMGPGGHTTVPVELMSVGESVEI</sequence>
<proteinExistence type="predicted"/>
<accession>A0AA96J8U7</accession>
<dbReference type="PANTHER" id="PTHR43546">
    <property type="entry name" value="UPF0173 METAL-DEPENDENT HYDROLASE MJ1163-RELATED"/>
    <property type="match status" value="1"/>
</dbReference>
<dbReference type="Pfam" id="PF13483">
    <property type="entry name" value="Lactamase_B_3"/>
    <property type="match status" value="1"/>
</dbReference>
<dbReference type="PANTHER" id="PTHR43546:SF3">
    <property type="entry name" value="UPF0173 METAL-DEPENDENT HYDROLASE MJ1163"/>
    <property type="match status" value="1"/>
</dbReference>
<dbReference type="InterPro" id="IPR001279">
    <property type="entry name" value="Metallo-B-lactamas"/>
</dbReference>
<protein>
    <submittedName>
        <fullName evidence="2">MBL fold metallo-hydrolase</fullName>
    </submittedName>
</protein>
<reference evidence="2 3" key="1">
    <citation type="submission" date="2023-09" db="EMBL/GenBank/DDBJ databases">
        <title>Demequina sp. a novel bacteria isolated from Capsicum annuum.</title>
        <authorList>
            <person name="Humaira Z."/>
            <person name="Lee J."/>
            <person name="Cho D."/>
        </authorList>
    </citation>
    <scope>NUCLEOTIDE SEQUENCE [LARGE SCALE GENOMIC DNA]</scope>
    <source>
        <strain evidence="2 3">OYTSA14</strain>
    </source>
</reference>
<dbReference type="AlphaFoldDB" id="A0AA96J8U7"/>
<feature type="domain" description="Metallo-beta-lactamase" evidence="1">
    <location>
        <begin position="7"/>
        <end position="176"/>
    </location>
</feature>
<dbReference type="InterPro" id="IPR036866">
    <property type="entry name" value="RibonucZ/Hydroxyglut_hydro"/>
</dbReference>
<evidence type="ECO:0000259" key="1">
    <source>
        <dbReference type="SMART" id="SM00849"/>
    </source>
</evidence>
<evidence type="ECO:0000313" key="2">
    <source>
        <dbReference type="EMBL" id="WNM25423.1"/>
    </source>
</evidence>
<gene>
    <name evidence="2" type="ORF">RN606_04560</name>
</gene>
<evidence type="ECO:0000313" key="3">
    <source>
        <dbReference type="Proteomes" id="UP001304125"/>
    </source>
</evidence>
<dbReference type="Proteomes" id="UP001304125">
    <property type="component" value="Chromosome"/>
</dbReference>
<organism evidence="2 3">
    <name type="scientific">Demequina capsici</name>
    <dbReference type="NCBI Taxonomy" id="3075620"/>
    <lineage>
        <taxon>Bacteria</taxon>
        <taxon>Bacillati</taxon>
        <taxon>Actinomycetota</taxon>
        <taxon>Actinomycetes</taxon>
        <taxon>Micrococcales</taxon>
        <taxon>Demequinaceae</taxon>
        <taxon>Demequina</taxon>
    </lineage>
</organism>
<keyword evidence="3" id="KW-1185">Reference proteome</keyword>
<dbReference type="Gene3D" id="3.60.15.10">
    <property type="entry name" value="Ribonuclease Z/Hydroxyacylglutathione hydrolase-like"/>
    <property type="match status" value="1"/>
</dbReference>
<dbReference type="InterPro" id="IPR050114">
    <property type="entry name" value="UPF0173_UPF0282_UlaG_hydrolase"/>
</dbReference>
<dbReference type="RefSeq" id="WP_313500366.1">
    <property type="nucleotide sequence ID" value="NZ_CP134879.1"/>
</dbReference>
<dbReference type="SUPFAM" id="SSF56281">
    <property type="entry name" value="Metallo-hydrolase/oxidoreductase"/>
    <property type="match status" value="1"/>
</dbReference>
<dbReference type="EMBL" id="CP134879">
    <property type="protein sequence ID" value="WNM25423.1"/>
    <property type="molecule type" value="Genomic_DNA"/>
</dbReference>